<name>A0A147JYV7_HADYE</name>
<reference evidence="2 3" key="1">
    <citation type="journal article" date="2016" name="Nat. Microbiol.">
        <title>Genomic inference of the metabolism of cosmopolitan subsurface Archaea, Hadesarchaea.</title>
        <authorList>
            <person name="Baker B.J."/>
            <person name="Saw J.H."/>
            <person name="Lind A.E."/>
            <person name="Lazar C.S."/>
            <person name="Hinrichs K.-U."/>
            <person name="Teske A.P."/>
            <person name="Ettema T.J."/>
        </authorList>
    </citation>
    <scope>NUCLEOTIDE SEQUENCE [LARGE SCALE GENOMIC DNA]</scope>
</reference>
<protein>
    <recommendedName>
        <fullName evidence="4">Proteasome assembly chaperone family protein</fullName>
    </recommendedName>
</protein>
<dbReference type="STRING" id="1776334.APZ16_00390"/>
<comment type="caution">
    <text evidence="2">The sequence shown here is derived from an EMBL/GenBank/DDBJ whole genome shotgun (WGS) entry which is preliminary data.</text>
</comment>
<accession>A0A147JYV7</accession>
<dbReference type="Gene3D" id="3.40.50.10900">
    <property type="entry name" value="PAC-like subunit"/>
    <property type="match status" value="1"/>
</dbReference>
<gene>
    <name evidence="2" type="ORF">APZ16_00390</name>
</gene>
<evidence type="ECO:0008006" key="4">
    <source>
        <dbReference type="Google" id="ProtNLM"/>
    </source>
</evidence>
<evidence type="ECO:0000256" key="1">
    <source>
        <dbReference type="SAM" id="Coils"/>
    </source>
</evidence>
<dbReference type="PANTHER" id="PTHR35610">
    <property type="entry name" value="3-ISOPROPYLMALATE DEHYDRATASE-RELATED"/>
    <property type="match status" value="1"/>
</dbReference>
<organism evidence="2 3">
    <name type="scientific">Hadarchaeum yellowstonense</name>
    <dbReference type="NCBI Taxonomy" id="1776334"/>
    <lineage>
        <taxon>Archaea</taxon>
        <taxon>Methanobacteriati</taxon>
        <taxon>Candidatus Hadarchaeota</taxon>
        <taxon>Candidatus Hadarchaeia</taxon>
        <taxon>Candidatus Hadarchaeales</taxon>
        <taxon>Candidatus Hadarchaeaceae</taxon>
        <taxon>Candidatus Hadarchaeum</taxon>
    </lineage>
</organism>
<keyword evidence="1" id="KW-0175">Coiled coil</keyword>
<dbReference type="EMBL" id="LQMQ01000014">
    <property type="protein sequence ID" value="KUO41769.1"/>
    <property type="molecule type" value="Genomic_DNA"/>
</dbReference>
<evidence type="ECO:0000313" key="3">
    <source>
        <dbReference type="Proteomes" id="UP000074294"/>
    </source>
</evidence>
<dbReference type="Proteomes" id="UP000074294">
    <property type="component" value="Unassembled WGS sequence"/>
</dbReference>
<proteinExistence type="predicted"/>
<dbReference type="PANTHER" id="PTHR35610:SF7">
    <property type="entry name" value="3-ISOPROPYLMALATE DEHYDRATASE"/>
    <property type="match status" value="1"/>
</dbReference>
<dbReference type="InterPro" id="IPR038389">
    <property type="entry name" value="PSMG2_sf"/>
</dbReference>
<sequence length="253" mass="28046">MKETVIEVLSRPKLSNPVLIGGLPGMGYVGKLAVEHLVAEIKARKFAELYSPHFPHQAVVEEGGLIRLPRNEFFWARQDGKSLVIWTGDAQSVTPEGHYEIVEKVLDFAEGLRVKQMYTLGGFATGKFSRAQPKVVALGDPELLRGVSSFGASVERRGGPIIGAVGLLVGLGKLRRIPGVCLLGETHGMLVDHRAAEAVLRVVLQVLGLNVSLENLQQRARETEQMIERVQREIVSREEMMKKREEEESWYIG</sequence>
<feature type="coiled-coil region" evidence="1">
    <location>
        <begin position="206"/>
        <end position="247"/>
    </location>
</feature>
<dbReference type="SUPFAM" id="SSF159659">
    <property type="entry name" value="Cgl1923-like"/>
    <property type="match status" value="1"/>
</dbReference>
<dbReference type="Pfam" id="PF09754">
    <property type="entry name" value="PAC2"/>
    <property type="match status" value="1"/>
</dbReference>
<dbReference type="NCBIfam" id="TIGR00162">
    <property type="entry name" value="proteasome assembly chaperone family protein"/>
    <property type="match status" value="1"/>
</dbReference>
<evidence type="ECO:0000313" key="2">
    <source>
        <dbReference type="EMBL" id="KUO41769.1"/>
    </source>
</evidence>
<dbReference type="InterPro" id="IPR019151">
    <property type="entry name" value="Proteasome_assmbl_chaperone_2"/>
</dbReference>
<dbReference type="AlphaFoldDB" id="A0A147JYV7"/>
<dbReference type="InterPro" id="IPR004426">
    <property type="entry name" value="MJ1210-like"/>
</dbReference>